<keyword evidence="5 8" id="KW-1133">Transmembrane helix</keyword>
<proteinExistence type="inferred from homology"/>
<organism evidence="10 11">
    <name type="scientific">Metarhizium album (strain ARSEF 1941)</name>
    <dbReference type="NCBI Taxonomy" id="1081103"/>
    <lineage>
        <taxon>Eukaryota</taxon>
        <taxon>Fungi</taxon>
        <taxon>Dikarya</taxon>
        <taxon>Ascomycota</taxon>
        <taxon>Pezizomycotina</taxon>
        <taxon>Sordariomycetes</taxon>
        <taxon>Hypocreomycetidae</taxon>
        <taxon>Hypocreales</taxon>
        <taxon>Clavicipitaceae</taxon>
        <taxon>Metarhizium</taxon>
    </lineage>
</organism>
<dbReference type="PANTHER" id="PTHR23501">
    <property type="entry name" value="MAJOR FACILITATOR SUPERFAMILY"/>
    <property type="match status" value="1"/>
</dbReference>
<sequence>MSELTAAEKGLHDQANLLPRQKLIPVLCVLAVPSLISFIDQNGISTALPTIAADLNAKDTIAWAGIASLIANTTFTMLYGRLSDIFGRKNVYVAAVAMLAFADLMCGLSQNVTTFYIFRGVAGIGGGGIVNLSMIIVSDVVTLEERGKYQGIISSMVGLGSATGPFIAAAFVSKSTWRGFFYLLAPLGALSGLVAVVFLPSKPPTAGFKESMKKVDWLGLFTSSVAVIFLLIPISGGGAYFPWSSPLVISFLAIGTIALVAFVVIEWKVAALPMMPISMFRNPVIVVILAQTFILGLVYQSYVYFVPLYLQNARQFSVIESALTFSPTVGIQSLAGILAGYWIARYKRYGIVIKCGFGLWLLGAGLTLMYNRQTSPWVIAVPLFILGVGVGLVLQPTLIALQAHSPKSRRAVIISNRNFNRCAGGAVGLAVSAAIMQAVLRRALPREYASLSSSTFDVPDVAGGFPPGVLDAYMSASYAVFAMQVPLVGICFLGTFFIKDKGLAFADEPGASEDKDKGASENDLEAGPPSSRSSVMERAASTVAGTGQDAEKPCEPSVKVAGPDEDTADGKASTKA</sequence>
<feature type="transmembrane region" description="Helical" evidence="8">
    <location>
        <begin position="179"/>
        <end position="199"/>
    </location>
</feature>
<protein>
    <submittedName>
        <fullName evidence="10">Major facilitator superfamily domain, general substrate transporter</fullName>
    </submittedName>
</protein>
<dbReference type="Proteomes" id="UP000030816">
    <property type="component" value="Unassembled WGS sequence"/>
</dbReference>
<dbReference type="FunFam" id="1.20.1720.10:FF:000013">
    <property type="entry name" value="Related to multidrug resistance proteins"/>
    <property type="match status" value="1"/>
</dbReference>
<dbReference type="GeneID" id="63737870"/>
<dbReference type="EMBL" id="AZHE01000006">
    <property type="protein sequence ID" value="KHN98953.1"/>
    <property type="molecule type" value="Genomic_DNA"/>
</dbReference>
<feature type="transmembrane region" description="Helical" evidence="8">
    <location>
        <begin position="91"/>
        <end position="110"/>
    </location>
</feature>
<feature type="domain" description="Major facilitator superfamily (MFS) profile" evidence="9">
    <location>
        <begin position="26"/>
        <end position="503"/>
    </location>
</feature>
<accession>A0A0B2WY22</accession>
<feature type="transmembrane region" description="Helical" evidence="8">
    <location>
        <begin position="322"/>
        <end position="344"/>
    </location>
</feature>
<evidence type="ECO:0000256" key="7">
    <source>
        <dbReference type="SAM" id="MobiDB-lite"/>
    </source>
</evidence>
<dbReference type="PANTHER" id="PTHR23501:SF78">
    <property type="entry name" value="MAJOR FACILITATOR SUPERFAMILY (MFS) PROFILE DOMAIN-CONTAINING PROTEIN-RELATED"/>
    <property type="match status" value="1"/>
</dbReference>
<evidence type="ECO:0000256" key="4">
    <source>
        <dbReference type="ARBA" id="ARBA00022692"/>
    </source>
</evidence>
<feature type="transmembrane region" description="Helical" evidence="8">
    <location>
        <begin position="60"/>
        <end position="79"/>
    </location>
</feature>
<feature type="transmembrane region" description="Helical" evidence="8">
    <location>
        <begin position="476"/>
        <end position="498"/>
    </location>
</feature>
<comment type="subcellular location">
    <subcellularLocation>
        <location evidence="1">Endomembrane system</location>
        <topology evidence="1">Multi-pass membrane protein</topology>
    </subcellularLocation>
</comment>
<evidence type="ECO:0000256" key="6">
    <source>
        <dbReference type="ARBA" id="ARBA00023136"/>
    </source>
</evidence>
<evidence type="ECO:0000256" key="1">
    <source>
        <dbReference type="ARBA" id="ARBA00004127"/>
    </source>
</evidence>
<dbReference type="GO" id="GO:0012505">
    <property type="term" value="C:endomembrane system"/>
    <property type="evidence" value="ECO:0007669"/>
    <property type="project" value="UniProtKB-SubCell"/>
</dbReference>
<feature type="transmembrane region" description="Helical" evidence="8">
    <location>
        <begin position="116"/>
        <end position="137"/>
    </location>
</feature>
<dbReference type="InterPro" id="IPR011701">
    <property type="entry name" value="MFS"/>
</dbReference>
<keyword evidence="6 8" id="KW-0472">Membrane</keyword>
<feature type="transmembrane region" description="Helical" evidence="8">
    <location>
        <begin position="247"/>
        <end position="267"/>
    </location>
</feature>
<evidence type="ECO:0000313" key="11">
    <source>
        <dbReference type="Proteomes" id="UP000030816"/>
    </source>
</evidence>
<dbReference type="GO" id="GO:0046943">
    <property type="term" value="F:carboxylic acid transmembrane transporter activity"/>
    <property type="evidence" value="ECO:0007669"/>
    <property type="project" value="UniProtKB-ARBA"/>
</dbReference>
<dbReference type="FunFam" id="1.20.1250.20:FF:000436">
    <property type="entry name" value="MFS transporter, putative"/>
    <property type="match status" value="1"/>
</dbReference>
<dbReference type="RefSeq" id="XP_040680019.1">
    <property type="nucleotide sequence ID" value="XM_040822214.1"/>
</dbReference>
<dbReference type="OrthoDB" id="10021397at2759"/>
<dbReference type="HOGENOM" id="CLU_000960_22_0_1"/>
<keyword evidence="4 8" id="KW-0812">Transmembrane</keyword>
<comment type="similarity">
    <text evidence="2">Belongs to the major facilitator superfamily.</text>
</comment>
<evidence type="ECO:0000313" key="10">
    <source>
        <dbReference type="EMBL" id="KHN98953.1"/>
    </source>
</evidence>
<dbReference type="AlphaFoldDB" id="A0A0B2WY22"/>
<evidence type="ECO:0000256" key="5">
    <source>
        <dbReference type="ARBA" id="ARBA00022989"/>
    </source>
</evidence>
<dbReference type="Gene3D" id="1.20.1250.20">
    <property type="entry name" value="MFS general substrate transporter like domains"/>
    <property type="match status" value="2"/>
</dbReference>
<comment type="caution">
    <text evidence="10">The sequence shown here is derived from an EMBL/GenBank/DDBJ whole genome shotgun (WGS) entry which is preliminary data.</text>
</comment>
<name>A0A0B2WY22_METAS</name>
<evidence type="ECO:0000259" key="9">
    <source>
        <dbReference type="PROSITE" id="PS50850"/>
    </source>
</evidence>
<dbReference type="InterPro" id="IPR020846">
    <property type="entry name" value="MFS_dom"/>
</dbReference>
<feature type="transmembrane region" description="Helical" evidence="8">
    <location>
        <begin position="149"/>
        <end position="173"/>
    </location>
</feature>
<evidence type="ECO:0000256" key="3">
    <source>
        <dbReference type="ARBA" id="ARBA00022448"/>
    </source>
</evidence>
<feature type="transmembrane region" description="Helical" evidence="8">
    <location>
        <begin position="220"/>
        <end position="241"/>
    </location>
</feature>
<feature type="region of interest" description="Disordered" evidence="7">
    <location>
        <begin position="509"/>
        <end position="576"/>
    </location>
</feature>
<evidence type="ECO:0000256" key="2">
    <source>
        <dbReference type="ARBA" id="ARBA00008335"/>
    </source>
</evidence>
<evidence type="ECO:0000256" key="8">
    <source>
        <dbReference type="SAM" id="Phobius"/>
    </source>
</evidence>
<keyword evidence="11" id="KW-1185">Reference proteome</keyword>
<dbReference type="SUPFAM" id="SSF103473">
    <property type="entry name" value="MFS general substrate transporter"/>
    <property type="match status" value="1"/>
</dbReference>
<keyword evidence="3" id="KW-0813">Transport</keyword>
<reference evidence="10 11" key="1">
    <citation type="journal article" date="2014" name="Proc. Natl. Acad. Sci. U.S.A.">
        <title>Trajectory and genomic determinants of fungal-pathogen speciation and host adaptation.</title>
        <authorList>
            <person name="Hu X."/>
            <person name="Xiao G."/>
            <person name="Zheng P."/>
            <person name="Shang Y."/>
            <person name="Su Y."/>
            <person name="Zhang X."/>
            <person name="Liu X."/>
            <person name="Zhan S."/>
            <person name="St Leger R.J."/>
            <person name="Wang C."/>
        </authorList>
    </citation>
    <scope>NUCLEOTIDE SEQUENCE [LARGE SCALE GENOMIC DNA]</scope>
    <source>
        <strain evidence="10 11">ARSEF 1941</strain>
    </source>
</reference>
<feature type="transmembrane region" description="Helical" evidence="8">
    <location>
        <begin position="422"/>
        <end position="440"/>
    </location>
</feature>
<dbReference type="PROSITE" id="PS50850">
    <property type="entry name" value="MFS"/>
    <property type="match status" value="1"/>
</dbReference>
<dbReference type="InterPro" id="IPR036259">
    <property type="entry name" value="MFS_trans_sf"/>
</dbReference>
<feature type="transmembrane region" description="Helical" evidence="8">
    <location>
        <begin position="279"/>
        <end position="302"/>
    </location>
</feature>
<feature type="transmembrane region" description="Helical" evidence="8">
    <location>
        <begin position="351"/>
        <end position="371"/>
    </location>
</feature>
<dbReference type="PRINTS" id="PR01036">
    <property type="entry name" value="TCRTETB"/>
</dbReference>
<gene>
    <name evidence="10" type="ORF">MAM_03415</name>
</gene>
<feature type="transmembrane region" description="Helical" evidence="8">
    <location>
        <begin position="377"/>
        <end position="401"/>
    </location>
</feature>
<dbReference type="Pfam" id="PF07690">
    <property type="entry name" value="MFS_1"/>
    <property type="match status" value="1"/>
</dbReference>
<dbReference type="GO" id="GO:0005886">
    <property type="term" value="C:plasma membrane"/>
    <property type="evidence" value="ECO:0007669"/>
    <property type="project" value="TreeGrafter"/>
</dbReference>